<accession>A0A0F9RL25</accession>
<protein>
    <submittedName>
        <fullName evidence="1">Uncharacterized protein</fullName>
    </submittedName>
</protein>
<dbReference type="AlphaFoldDB" id="A0A0F9RL25"/>
<proteinExistence type="predicted"/>
<name>A0A0F9RL25_9ZZZZ</name>
<comment type="caution">
    <text evidence="1">The sequence shown here is derived from an EMBL/GenBank/DDBJ whole genome shotgun (WGS) entry which is preliminary data.</text>
</comment>
<dbReference type="EMBL" id="LAZR01000884">
    <property type="protein sequence ID" value="KKN55459.1"/>
    <property type="molecule type" value="Genomic_DNA"/>
</dbReference>
<sequence length="290" mass="31062">MAATPDNNLRLDVPDVTLDDNTWGTILNTLIGEFERSITAIHSQAFTSSDVTLGAAGGANEEARKAILVATGALAGNVNFIIPNEPKIYIVWNNTTEDFTVGIKTSAGTRLDIPQDTAIIVWCDGAAGIKQINALTSGVVSNATDSTQLIGVAGANFAQKAVKNQWTKPQVLLADQVTLDISGDPNFYVPDADSDTNILVTQAEMMRDTDDVQIKNPTGTPVDGQILVVTVEQRSSALASITWGSEFKWPDNTAIDLTQTVDKIDAFSFMYNANVALWLNFGTALNIPRS</sequence>
<organism evidence="1">
    <name type="scientific">marine sediment metagenome</name>
    <dbReference type="NCBI Taxonomy" id="412755"/>
    <lineage>
        <taxon>unclassified sequences</taxon>
        <taxon>metagenomes</taxon>
        <taxon>ecological metagenomes</taxon>
    </lineage>
</organism>
<reference evidence="1" key="1">
    <citation type="journal article" date="2015" name="Nature">
        <title>Complex archaea that bridge the gap between prokaryotes and eukaryotes.</title>
        <authorList>
            <person name="Spang A."/>
            <person name="Saw J.H."/>
            <person name="Jorgensen S.L."/>
            <person name="Zaremba-Niedzwiedzka K."/>
            <person name="Martijn J."/>
            <person name="Lind A.E."/>
            <person name="van Eijk R."/>
            <person name="Schleper C."/>
            <person name="Guy L."/>
            <person name="Ettema T.J."/>
        </authorList>
    </citation>
    <scope>NUCLEOTIDE SEQUENCE</scope>
</reference>
<gene>
    <name evidence="1" type="ORF">LCGC14_0582290</name>
</gene>
<evidence type="ECO:0000313" key="1">
    <source>
        <dbReference type="EMBL" id="KKN55459.1"/>
    </source>
</evidence>